<comment type="caution">
    <text evidence="1">The sequence shown here is derived from an EMBL/GenBank/DDBJ whole genome shotgun (WGS) entry which is preliminary data.</text>
</comment>
<dbReference type="OrthoDB" id="3665739at2"/>
<reference evidence="1 2" key="1">
    <citation type="submission" date="2018-03" db="EMBL/GenBank/DDBJ databases">
        <title>Genomic Encyclopedia of Type Strains, Phase III (KMG-III): the genomes of soil and plant-associated and newly described type strains.</title>
        <authorList>
            <person name="Whitman W."/>
        </authorList>
    </citation>
    <scope>NUCLEOTIDE SEQUENCE [LARGE SCALE GENOMIC DNA]</scope>
    <source>
        <strain evidence="1 2">CGMCC 4.7097</strain>
    </source>
</reference>
<keyword evidence="2" id="KW-1185">Reference proteome</keyword>
<dbReference type="InterPro" id="IPR027417">
    <property type="entry name" value="P-loop_NTPase"/>
</dbReference>
<protein>
    <submittedName>
        <fullName evidence="1">Zeta toxin</fullName>
    </submittedName>
</protein>
<sequence length="309" mass="34245">MRRAEIVATSVRPERPWWSRLAVVVLVAVSWVVAPVPAAAGGPGTLEPLTDEQWAAHVREVEDKVAEALAQGRATSVTHTVNGDGVHWLPERAAKQRRIAAELYARGSWVPDEGEALFTGGLPGAGKTTALNQNPEVDPSRYLVLNADDAKEKLCEHGLVPQVDGIAPLEGSELVQEEASVIAGLVAGMAARSRKNVIWDTTMSTHGSVDRRLDRLRDEGYDRFTALFLDVPIDVSLRRTDQRHREGYEKYRNGDRCEGRHVMASYIEGSADPDHTSVNRRVFEDRKTRFDRWYLYDATTIPATLVDQG</sequence>
<dbReference type="SUPFAM" id="SSF52540">
    <property type="entry name" value="P-loop containing nucleoside triphosphate hydrolases"/>
    <property type="match status" value="1"/>
</dbReference>
<gene>
    <name evidence="1" type="ORF">B0I31_10239</name>
</gene>
<dbReference type="EMBL" id="PYAX01000002">
    <property type="protein sequence ID" value="PSL57062.1"/>
    <property type="molecule type" value="Genomic_DNA"/>
</dbReference>
<dbReference type="Proteomes" id="UP000241118">
    <property type="component" value="Unassembled WGS sequence"/>
</dbReference>
<proteinExistence type="predicted"/>
<dbReference type="RefSeq" id="WP_106614078.1">
    <property type="nucleotide sequence ID" value="NZ_PYAX01000002.1"/>
</dbReference>
<evidence type="ECO:0000313" key="2">
    <source>
        <dbReference type="Proteomes" id="UP000241118"/>
    </source>
</evidence>
<dbReference type="AlphaFoldDB" id="A0A2P8IF29"/>
<accession>A0A2P8IF29</accession>
<organism evidence="1 2">
    <name type="scientific">Saccharothrix carnea</name>
    <dbReference type="NCBI Taxonomy" id="1280637"/>
    <lineage>
        <taxon>Bacteria</taxon>
        <taxon>Bacillati</taxon>
        <taxon>Actinomycetota</taxon>
        <taxon>Actinomycetes</taxon>
        <taxon>Pseudonocardiales</taxon>
        <taxon>Pseudonocardiaceae</taxon>
        <taxon>Saccharothrix</taxon>
    </lineage>
</organism>
<dbReference type="Pfam" id="PF13671">
    <property type="entry name" value="AAA_33"/>
    <property type="match status" value="1"/>
</dbReference>
<evidence type="ECO:0000313" key="1">
    <source>
        <dbReference type="EMBL" id="PSL57062.1"/>
    </source>
</evidence>
<dbReference type="Gene3D" id="3.40.50.300">
    <property type="entry name" value="P-loop containing nucleotide triphosphate hydrolases"/>
    <property type="match status" value="1"/>
</dbReference>
<name>A0A2P8IF29_SACCR</name>